<gene>
    <name evidence="14" type="ORF">MAR_005270</name>
</gene>
<keyword evidence="5" id="KW-0808">Transferase</keyword>
<dbReference type="PANTHER" id="PTHR22984">
    <property type="entry name" value="SERINE/THREONINE-PROTEIN KINASE PIM"/>
    <property type="match status" value="1"/>
</dbReference>
<protein>
    <recommendedName>
        <fullName evidence="3">Serine/threonine-protein kinase 1</fullName>
        <ecNumber evidence="2">2.7.11.1</ecNumber>
    </recommendedName>
</protein>
<feature type="region of interest" description="Disordered" evidence="12">
    <location>
        <begin position="206"/>
        <end position="232"/>
    </location>
</feature>
<feature type="compositionally biased region" description="Acidic residues" evidence="12">
    <location>
        <begin position="207"/>
        <end position="225"/>
    </location>
</feature>
<evidence type="ECO:0000256" key="11">
    <source>
        <dbReference type="ARBA" id="ARBA00048679"/>
    </source>
</evidence>
<keyword evidence="7" id="KW-0418">Kinase</keyword>
<evidence type="ECO:0000256" key="4">
    <source>
        <dbReference type="ARBA" id="ARBA00022527"/>
    </source>
</evidence>
<evidence type="ECO:0000256" key="8">
    <source>
        <dbReference type="ARBA" id="ARBA00022840"/>
    </source>
</evidence>
<feature type="domain" description="Protein kinase" evidence="13">
    <location>
        <begin position="1"/>
        <end position="232"/>
    </location>
</feature>
<keyword evidence="4" id="KW-0723">Serine/threonine-protein kinase</keyword>
<dbReference type="InterPro" id="IPR000719">
    <property type="entry name" value="Prot_kinase_dom"/>
</dbReference>
<dbReference type="PROSITE" id="PS00108">
    <property type="entry name" value="PROTEIN_KINASE_ST"/>
    <property type="match status" value="1"/>
</dbReference>
<reference evidence="14" key="1">
    <citation type="submission" date="2022-11" db="EMBL/GenBank/DDBJ databases">
        <title>Centuries of genome instability and evolution in soft-shell clam transmissible cancer (bioRxiv).</title>
        <authorList>
            <person name="Hart S.F.M."/>
            <person name="Yonemitsu M.A."/>
            <person name="Giersch R.M."/>
            <person name="Beal B.F."/>
            <person name="Arriagada G."/>
            <person name="Davis B.W."/>
            <person name="Ostrander E.A."/>
            <person name="Goff S.P."/>
            <person name="Metzger M.J."/>
        </authorList>
    </citation>
    <scope>NUCLEOTIDE SEQUENCE</scope>
    <source>
        <strain evidence="14">MELC-2E11</strain>
        <tissue evidence="14">Siphon/mantle</tissue>
    </source>
</reference>
<comment type="subcellular location">
    <subcellularLocation>
        <location evidence="1">Host cytoplasm</location>
    </subcellularLocation>
</comment>
<name>A0ABY7EZ47_MYAAR</name>
<accession>A0ABY7EZ47</accession>
<dbReference type="SUPFAM" id="SSF56112">
    <property type="entry name" value="Protein kinase-like (PK-like)"/>
    <property type="match status" value="1"/>
</dbReference>
<evidence type="ECO:0000256" key="7">
    <source>
        <dbReference type="ARBA" id="ARBA00022777"/>
    </source>
</evidence>
<dbReference type="PANTHER" id="PTHR22984:SF25">
    <property type="entry name" value="PROTEIN KINASE DOMAIN-CONTAINING PROTEIN"/>
    <property type="match status" value="1"/>
</dbReference>
<dbReference type="PROSITE" id="PS50011">
    <property type="entry name" value="PROTEIN_KINASE_DOM"/>
    <property type="match status" value="1"/>
</dbReference>
<evidence type="ECO:0000256" key="1">
    <source>
        <dbReference type="ARBA" id="ARBA00004192"/>
    </source>
</evidence>
<keyword evidence="6" id="KW-0547">Nucleotide-binding</keyword>
<dbReference type="Pfam" id="PF00069">
    <property type="entry name" value="Pkinase"/>
    <property type="match status" value="1"/>
</dbReference>
<keyword evidence="15" id="KW-1185">Reference proteome</keyword>
<dbReference type="Proteomes" id="UP001164746">
    <property type="component" value="Chromosome 9"/>
</dbReference>
<evidence type="ECO:0000256" key="12">
    <source>
        <dbReference type="SAM" id="MobiDB-lite"/>
    </source>
</evidence>
<evidence type="ECO:0000313" key="15">
    <source>
        <dbReference type="Proteomes" id="UP001164746"/>
    </source>
</evidence>
<organism evidence="14 15">
    <name type="scientific">Mya arenaria</name>
    <name type="common">Soft-shell clam</name>
    <dbReference type="NCBI Taxonomy" id="6604"/>
    <lineage>
        <taxon>Eukaryota</taxon>
        <taxon>Metazoa</taxon>
        <taxon>Spiralia</taxon>
        <taxon>Lophotrochozoa</taxon>
        <taxon>Mollusca</taxon>
        <taxon>Bivalvia</taxon>
        <taxon>Autobranchia</taxon>
        <taxon>Heteroconchia</taxon>
        <taxon>Euheterodonta</taxon>
        <taxon>Imparidentia</taxon>
        <taxon>Neoheterodontei</taxon>
        <taxon>Myida</taxon>
        <taxon>Myoidea</taxon>
        <taxon>Myidae</taxon>
        <taxon>Mya</taxon>
    </lineage>
</organism>
<dbReference type="Gene3D" id="1.10.510.10">
    <property type="entry name" value="Transferase(Phosphotransferase) domain 1"/>
    <property type="match status" value="1"/>
</dbReference>
<dbReference type="EMBL" id="CP111020">
    <property type="protein sequence ID" value="WAR15165.1"/>
    <property type="molecule type" value="Genomic_DNA"/>
</dbReference>
<dbReference type="InterPro" id="IPR051138">
    <property type="entry name" value="PIM_Ser/Thr_kinase"/>
</dbReference>
<evidence type="ECO:0000259" key="13">
    <source>
        <dbReference type="PROSITE" id="PS50011"/>
    </source>
</evidence>
<dbReference type="InterPro" id="IPR008271">
    <property type="entry name" value="Ser/Thr_kinase_AS"/>
</dbReference>
<comment type="catalytic activity">
    <reaction evidence="10">
        <text>L-threonyl-[protein] + ATP = O-phospho-L-threonyl-[protein] + ADP + H(+)</text>
        <dbReference type="Rhea" id="RHEA:46608"/>
        <dbReference type="Rhea" id="RHEA-COMP:11060"/>
        <dbReference type="Rhea" id="RHEA-COMP:11605"/>
        <dbReference type="ChEBI" id="CHEBI:15378"/>
        <dbReference type="ChEBI" id="CHEBI:30013"/>
        <dbReference type="ChEBI" id="CHEBI:30616"/>
        <dbReference type="ChEBI" id="CHEBI:61977"/>
        <dbReference type="ChEBI" id="CHEBI:456216"/>
        <dbReference type="EC" id="2.7.11.1"/>
    </reaction>
</comment>
<evidence type="ECO:0000256" key="6">
    <source>
        <dbReference type="ARBA" id="ARBA00022741"/>
    </source>
</evidence>
<keyword evidence="8" id="KW-0067">ATP-binding</keyword>
<evidence type="ECO:0000256" key="3">
    <source>
        <dbReference type="ARBA" id="ARBA00016885"/>
    </source>
</evidence>
<proteinExistence type="predicted"/>
<evidence type="ECO:0000256" key="2">
    <source>
        <dbReference type="ARBA" id="ARBA00012513"/>
    </source>
</evidence>
<evidence type="ECO:0000256" key="5">
    <source>
        <dbReference type="ARBA" id="ARBA00022679"/>
    </source>
</evidence>
<comment type="catalytic activity">
    <reaction evidence="11">
        <text>L-seryl-[protein] + ATP = O-phospho-L-seryl-[protein] + ADP + H(+)</text>
        <dbReference type="Rhea" id="RHEA:17989"/>
        <dbReference type="Rhea" id="RHEA-COMP:9863"/>
        <dbReference type="Rhea" id="RHEA-COMP:11604"/>
        <dbReference type="ChEBI" id="CHEBI:15378"/>
        <dbReference type="ChEBI" id="CHEBI:29999"/>
        <dbReference type="ChEBI" id="CHEBI:30616"/>
        <dbReference type="ChEBI" id="CHEBI:83421"/>
        <dbReference type="ChEBI" id="CHEBI:456216"/>
        <dbReference type="EC" id="2.7.11.1"/>
    </reaction>
</comment>
<evidence type="ECO:0000256" key="9">
    <source>
        <dbReference type="ARBA" id="ARBA00023200"/>
    </source>
</evidence>
<evidence type="ECO:0000256" key="10">
    <source>
        <dbReference type="ARBA" id="ARBA00047899"/>
    </source>
</evidence>
<evidence type="ECO:0000313" key="14">
    <source>
        <dbReference type="EMBL" id="WAR15165.1"/>
    </source>
</evidence>
<dbReference type="EC" id="2.7.11.1" evidence="2"/>
<keyword evidence="9" id="KW-1035">Host cytoplasm</keyword>
<sequence length="232" mass="25012">MPMDLFTYVEKFDIPEPVVKDIMWQIILILCEMDSKCQLMHMDMKPENVLIDPDTIEVRLCDLEFCVPTDDECISLKSYEVSTPAYRAPERQFKPIEGVVVKNGATRNTSTPWAGVGGSTGCAVGVGGVDTVADTVADMVADSVADMVADSVVDTVVDTVADMVADTEWDMEWVVDTVTKDGAGNIEPSRPNAVCADGADGVVETIGDSEDTEVDGVEDGEDTDADTNKTWA</sequence>
<dbReference type="InterPro" id="IPR011009">
    <property type="entry name" value="Kinase-like_dom_sf"/>
</dbReference>